<evidence type="ECO:0000313" key="2">
    <source>
        <dbReference type="Proteomes" id="UP000001901"/>
    </source>
</evidence>
<protein>
    <submittedName>
        <fullName evidence="1">Uncharacterized protein</fullName>
    </submittedName>
</protein>
<dbReference type="KEGG" id="apo:Arcpr_0430"/>
<organism evidence="1 2">
    <name type="scientific">Archaeoglobus profundus (strain DSM 5631 / JCM 9629 / NBRC 100127 / Av18)</name>
    <dbReference type="NCBI Taxonomy" id="572546"/>
    <lineage>
        <taxon>Archaea</taxon>
        <taxon>Methanobacteriati</taxon>
        <taxon>Methanobacteriota</taxon>
        <taxon>Archaeoglobi</taxon>
        <taxon>Archaeoglobales</taxon>
        <taxon>Archaeoglobaceae</taxon>
        <taxon>Archaeoglobus</taxon>
    </lineage>
</organism>
<proteinExistence type="predicted"/>
<dbReference type="STRING" id="572546.Arcpr_0430"/>
<gene>
    <name evidence="1" type="ordered locus">Arcpr_0430</name>
</gene>
<dbReference type="RefSeq" id="WP_012939834.1">
    <property type="nucleotide sequence ID" value="NC_013741.1"/>
</dbReference>
<dbReference type="PaxDb" id="572546-Arcpr_0430"/>
<evidence type="ECO:0000313" key="1">
    <source>
        <dbReference type="EMBL" id="ADB57498.1"/>
    </source>
</evidence>
<accession>D2RGS3</accession>
<sequence length="180" mass="21048">MIGDKALKVVSDFVLRKVPEGLFEVRTFCACSDYRRLDVKTPEEIVKVLNEVFERFGSLIEDWEVEAIKPWLRPYGIIIEKEDRYRAKLLKTGYEDKLDELLDYYSCGMKRESLVLAKALLDSIAKERGFESFKDMVKGKLADLLELFYDSLDRDLNDEEILFLLKTMRNVLELCSSQRV</sequence>
<dbReference type="GeneID" id="8739088"/>
<dbReference type="eggNOG" id="arCOG00194">
    <property type="taxonomic scope" value="Archaea"/>
</dbReference>
<name>D2RGS3_ARCPA</name>
<dbReference type="HOGENOM" id="CLU_1492916_0_0_2"/>
<dbReference type="AlphaFoldDB" id="D2RGS3"/>
<keyword evidence="2" id="KW-1185">Reference proteome</keyword>
<dbReference type="Proteomes" id="UP000001901">
    <property type="component" value="Chromosome"/>
</dbReference>
<reference evidence="1 2" key="1">
    <citation type="journal article" date="2010" name="Stand. Genomic Sci.">
        <title>Complete genome sequence of Archaeoglobus profundus type strain (AV18).</title>
        <authorList>
            <person name="von Jan M."/>
            <person name="Lapidus A."/>
            <person name="Del Rio T.G."/>
            <person name="Copeland A."/>
            <person name="Tice H."/>
            <person name="Cheng J.F."/>
            <person name="Lucas S."/>
            <person name="Chen F."/>
            <person name="Nolan M."/>
            <person name="Goodwin L."/>
            <person name="Han C."/>
            <person name="Pitluck S."/>
            <person name="Liolios K."/>
            <person name="Ivanova N."/>
            <person name="Mavromatis K."/>
            <person name="Ovchinnikova G."/>
            <person name="Chertkov O."/>
            <person name="Pati A."/>
            <person name="Chen A."/>
            <person name="Palaniappan K."/>
            <person name="Land M."/>
            <person name="Hauser L."/>
            <person name="Chang Y.J."/>
            <person name="Jeffries C.D."/>
            <person name="Saunders E."/>
            <person name="Brettin T."/>
            <person name="Detter J.C."/>
            <person name="Chain P."/>
            <person name="Eichinger K."/>
            <person name="Huber H."/>
            <person name="Spring S."/>
            <person name="Rohde M."/>
            <person name="Goker M."/>
            <person name="Wirth R."/>
            <person name="Woyke T."/>
            <person name="Bristow J."/>
            <person name="Eisen J.A."/>
            <person name="Markowitz V."/>
            <person name="Hugenholtz P."/>
            <person name="Kyrpides N.C."/>
            <person name="Klenk H.P."/>
        </authorList>
    </citation>
    <scope>NUCLEOTIDE SEQUENCE [LARGE SCALE GENOMIC DNA]</scope>
    <source>
        <strain evidence="2">DSM 5631 / JCM 9629 / NBRC 100127 / Av18</strain>
    </source>
</reference>
<dbReference type="EMBL" id="CP001857">
    <property type="protein sequence ID" value="ADB57498.1"/>
    <property type="molecule type" value="Genomic_DNA"/>
</dbReference>